<evidence type="ECO:0000313" key="3">
    <source>
        <dbReference type="EMBL" id="KAK7032648.1"/>
    </source>
</evidence>
<keyword evidence="2" id="KW-0472">Membrane</keyword>
<comment type="caution">
    <text evidence="3">The sequence shown here is derived from an EMBL/GenBank/DDBJ whole genome shotgun (WGS) entry which is preliminary data.</text>
</comment>
<accession>A0AAW0C236</accession>
<sequence>MAPIAFAVTPVLLVVLVSVAFFALSGFALFKLRTSIAASRPVDVEAAMSQLQTRLVPVVGRLGFDGHQMALRDTLGRLIRVRAGIDPNAGSEAMLLARPESIFVQEPPKTIQQSEPGLVPSSSFEVWTSSLCELIEDFAGVERTPKTFHQSSLGSGLVASSSFEVWAATLCDLISDFASPAPFRSGFTPLIDTFEDDPYIFDTYDTYDTMPKTNIIIPDIMVTPPSPRLEEDVDQPLFAPGLLASPSFACVAAECVEELDDDAEATAIIEDNVEIKDSAPIALAEEPLDQFADTQNEPVLSLSFRYGSTLSTEMPAIVSGPDSEEHTTEHKKSHSQYLSPSSTLSVPPIVEEPVWENYEPEGELKSVFESDSEDDETYYSRRPHLSRPGAPPASQSMSTLLRSIVEKRKSQQKLKDDKENAGPRDKKHSRTSKHKRRFFSKTFATPSAPLNTIRVPNIKFTPPTPPRRGVKREMDSGDGGMDLDMGIGMGMGMDEGLERVAFDLVVDDYGRCFF</sequence>
<proteinExistence type="predicted"/>
<feature type="region of interest" description="Disordered" evidence="1">
    <location>
        <begin position="315"/>
        <end position="437"/>
    </location>
</feature>
<feature type="transmembrane region" description="Helical" evidence="2">
    <location>
        <begin position="6"/>
        <end position="30"/>
    </location>
</feature>
<dbReference type="AlphaFoldDB" id="A0AAW0C236"/>
<feature type="region of interest" description="Disordered" evidence="1">
    <location>
        <begin position="454"/>
        <end position="479"/>
    </location>
</feature>
<feature type="compositionally biased region" description="Basic residues" evidence="1">
    <location>
        <begin position="425"/>
        <end position="437"/>
    </location>
</feature>
<reference evidence="3 4" key="1">
    <citation type="submission" date="2024-01" db="EMBL/GenBank/DDBJ databases">
        <title>A draft genome for a cacao thread blight-causing isolate of Paramarasmius palmivorus.</title>
        <authorList>
            <person name="Baruah I.K."/>
            <person name="Bukari Y."/>
            <person name="Amoako-Attah I."/>
            <person name="Meinhardt L.W."/>
            <person name="Bailey B.A."/>
            <person name="Cohen S.P."/>
        </authorList>
    </citation>
    <scope>NUCLEOTIDE SEQUENCE [LARGE SCALE GENOMIC DNA]</scope>
    <source>
        <strain evidence="3 4">GH-12</strain>
    </source>
</reference>
<evidence type="ECO:0000256" key="2">
    <source>
        <dbReference type="SAM" id="Phobius"/>
    </source>
</evidence>
<protein>
    <submittedName>
        <fullName evidence="3">Uncharacterized protein</fullName>
    </submittedName>
</protein>
<keyword evidence="2" id="KW-1133">Transmembrane helix</keyword>
<gene>
    <name evidence="3" type="ORF">VNI00_012913</name>
</gene>
<dbReference type="Proteomes" id="UP001383192">
    <property type="component" value="Unassembled WGS sequence"/>
</dbReference>
<feature type="compositionally biased region" description="Polar residues" evidence="1">
    <location>
        <begin position="335"/>
        <end position="345"/>
    </location>
</feature>
<evidence type="ECO:0000256" key="1">
    <source>
        <dbReference type="SAM" id="MobiDB-lite"/>
    </source>
</evidence>
<evidence type="ECO:0000313" key="4">
    <source>
        <dbReference type="Proteomes" id="UP001383192"/>
    </source>
</evidence>
<dbReference type="EMBL" id="JAYKXP010000062">
    <property type="protein sequence ID" value="KAK7032648.1"/>
    <property type="molecule type" value="Genomic_DNA"/>
</dbReference>
<feature type="compositionally biased region" description="Basic and acidic residues" evidence="1">
    <location>
        <begin position="404"/>
        <end position="424"/>
    </location>
</feature>
<keyword evidence="2" id="KW-0812">Transmembrane</keyword>
<organism evidence="3 4">
    <name type="scientific">Paramarasmius palmivorus</name>
    <dbReference type="NCBI Taxonomy" id="297713"/>
    <lineage>
        <taxon>Eukaryota</taxon>
        <taxon>Fungi</taxon>
        <taxon>Dikarya</taxon>
        <taxon>Basidiomycota</taxon>
        <taxon>Agaricomycotina</taxon>
        <taxon>Agaricomycetes</taxon>
        <taxon>Agaricomycetidae</taxon>
        <taxon>Agaricales</taxon>
        <taxon>Marasmiineae</taxon>
        <taxon>Marasmiaceae</taxon>
        <taxon>Paramarasmius</taxon>
    </lineage>
</organism>
<name>A0AAW0C236_9AGAR</name>
<keyword evidence="4" id="KW-1185">Reference proteome</keyword>